<dbReference type="EMBL" id="CYRY02015049">
    <property type="protein sequence ID" value="VCW85246.1"/>
    <property type="molecule type" value="Genomic_DNA"/>
</dbReference>
<organism evidence="2 3">
    <name type="scientific">Gulo gulo</name>
    <name type="common">Wolverine</name>
    <name type="synonym">Gluton</name>
    <dbReference type="NCBI Taxonomy" id="48420"/>
    <lineage>
        <taxon>Eukaryota</taxon>
        <taxon>Metazoa</taxon>
        <taxon>Chordata</taxon>
        <taxon>Craniata</taxon>
        <taxon>Vertebrata</taxon>
        <taxon>Euteleostomi</taxon>
        <taxon>Mammalia</taxon>
        <taxon>Eutheria</taxon>
        <taxon>Laurasiatheria</taxon>
        <taxon>Carnivora</taxon>
        <taxon>Caniformia</taxon>
        <taxon>Musteloidea</taxon>
        <taxon>Mustelidae</taxon>
        <taxon>Guloninae</taxon>
        <taxon>Gulo</taxon>
    </lineage>
</organism>
<evidence type="ECO:0000256" key="1">
    <source>
        <dbReference type="SAM" id="MobiDB-lite"/>
    </source>
</evidence>
<proteinExistence type="predicted"/>
<reference evidence="2 3" key="1">
    <citation type="submission" date="2018-10" db="EMBL/GenBank/DDBJ databases">
        <authorList>
            <person name="Ekblom R."/>
            <person name="Jareborg N."/>
        </authorList>
    </citation>
    <scope>NUCLEOTIDE SEQUENCE [LARGE SCALE GENOMIC DNA]</scope>
    <source>
        <tissue evidence="2">Muscle</tissue>
    </source>
</reference>
<feature type="non-terminal residue" evidence="2">
    <location>
        <position position="1"/>
    </location>
</feature>
<sequence>AGCPSLGTPAPLGSRGVAVEGQFVWSTDGGNTRKWPRTRAAPPPGDGCRVPGGGEEGTLLFGLLALTSLHLKRCWSHM</sequence>
<name>A0A9X9Q0L1_GULGU</name>
<evidence type="ECO:0000313" key="2">
    <source>
        <dbReference type="EMBL" id="VCW85246.1"/>
    </source>
</evidence>
<dbReference type="Proteomes" id="UP000269945">
    <property type="component" value="Unassembled WGS sequence"/>
</dbReference>
<feature type="region of interest" description="Disordered" evidence="1">
    <location>
        <begin position="27"/>
        <end position="47"/>
    </location>
</feature>
<gene>
    <name evidence="2" type="ORF">BN2614_LOCUS1</name>
</gene>
<accession>A0A9X9Q0L1</accession>
<evidence type="ECO:0000313" key="3">
    <source>
        <dbReference type="Proteomes" id="UP000269945"/>
    </source>
</evidence>
<dbReference type="AlphaFoldDB" id="A0A9X9Q0L1"/>
<comment type="caution">
    <text evidence="2">The sequence shown here is derived from an EMBL/GenBank/DDBJ whole genome shotgun (WGS) entry which is preliminary data.</text>
</comment>
<keyword evidence="3" id="KW-1185">Reference proteome</keyword>
<protein>
    <submittedName>
        <fullName evidence="2">Uncharacterized protein</fullName>
    </submittedName>
</protein>